<dbReference type="Proteomes" id="UP000247078">
    <property type="component" value="Unassembled WGS sequence"/>
</dbReference>
<feature type="transmembrane region" description="Helical" evidence="1">
    <location>
        <begin position="71"/>
        <end position="88"/>
    </location>
</feature>
<evidence type="ECO:0000256" key="1">
    <source>
        <dbReference type="SAM" id="Phobius"/>
    </source>
</evidence>
<dbReference type="RefSeq" id="WP_109999145.1">
    <property type="nucleotide sequence ID" value="NZ_QGTZ01000004.1"/>
</dbReference>
<gene>
    <name evidence="2" type="ORF">DET56_104126</name>
</gene>
<name>A0A855YBK5_9BACL</name>
<protein>
    <submittedName>
        <fullName evidence="2">Uncharacterized protein</fullName>
    </submittedName>
</protein>
<keyword evidence="1" id="KW-0812">Transmembrane</keyword>
<accession>A0A855YBK5</accession>
<evidence type="ECO:0000313" key="2">
    <source>
        <dbReference type="EMBL" id="PWW42071.1"/>
    </source>
</evidence>
<organism evidence="2 3">
    <name type="scientific">Paenibacillus pabuli</name>
    <dbReference type="NCBI Taxonomy" id="1472"/>
    <lineage>
        <taxon>Bacteria</taxon>
        <taxon>Bacillati</taxon>
        <taxon>Bacillota</taxon>
        <taxon>Bacilli</taxon>
        <taxon>Bacillales</taxon>
        <taxon>Paenibacillaceae</taxon>
        <taxon>Paenibacillus</taxon>
    </lineage>
</organism>
<sequence>MKHMDDEWEKVVRKEPFAASPFTEEHKQNVLRQVAWLKSGSAQEMSDVGDMSAEQKKLPTQYRRRFRSRRAVMACTTIAAVAAAAILWNGQIVEPVIETVYPTAALQYTDDAGMNLLTDKMKRNVAVTMRDYLGKQLRITKVQDLPVSGRVSVEAGKEGDAEYALIWLDAATGNLREVQMRREMAANELEHRYLRQIPSLLEGIKSDPTLKPISARRYVKMKQGQEKPVWFTTLFLENSRGSGSIEWTRDEAVSVSGSVSSDTVSQDLITEARMSIEALSGEPAPDLKNIIFEQNGKTLEDTTDLYFGDRYLVSRIGGMFSDKYTVMDFQREIPDLETREEYELYFEKLLNMKESVIRQNAAPVIKQIFKIDLDLYKLERDPNTPGMVTFRSAETEVYHTFKVRYEEDARITMITIDANANL</sequence>
<comment type="caution">
    <text evidence="2">The sequence shown here is derived from an EMBL/GenBank/DDBJ whole genome shotgun (WGS) entry which is preliminary data.</text>
</comment>
<dbReference type="AlphaFoldDB" id="A0A855YBK5"/>
<keyword evidence="1" id="KW-1133">Transmembrane helix</keyword>
<proteinExistence type="predicted"/>
<evidence type="ECO:0000313" key="3">
    <source>
        <dbReference type="Proteomes" id="UP000247078"/>
    </source>
</evidence>
<reference evidence="2 3" key="1">
    <citation type="submission" date="2018-05" db="EMBL/GenBank/DDBJ databases">
        <title>Freshwater and sediment microbial communities from various areas in North America, analyzing microbe dynamics in response to fracking.</title>
        <authorList>
            <person name="Lamendella R."/>
        </authorList>
    </citation>
    <scope>NUCLEOTIDE SEQUENCE [LARGE SCALE GENOMIC DNA]</scope>
    <source>
        <strain evidence="2 3">DB-3</strain>
    </source>
</reference>
<dbReference type="EMBL" id="QGTZ01000004">
    <property type="protein sequence ID" value="PWW42071.1"/>
    <property type="molecule type" value="Genomic_DNA"/>
</dbReference>
<keyword evidence="1" id="KW-0472">Membrane</keyword>